<dbReference type="Proteomes" id="UP001218788">
    <property type="component" value="Unassembled WGS sequence"/>
</dbReference>
<organism evidence="1 2">
    <name type="scientific">Alteromonas gilva</name>
    <dbReference type="NCBI Taxonomy" id="2987522"/>
    <lineage>
        <taxon>Bacteria</taxon>
        <taxon>Pseudomonadati</taxon>
        <taxon>Pseudomonadota</taxon>
        <taxon>Gammaproteobacteria</taxon>
        <taxon>Alteromonadales</taxon>
        <taxon>Alteromonadaceae</taxon>
        <taxon>Alteromonas/Salinimonas group</taxon>
        <taxon>Alteromonas</taxon>
    </lineage>
</organism>
<dbReference type="RefSeq" id="WP_273642676.1">
    <property type="nucleotide sequence ID" value="NZ_JAQQXP010000004.1"/>
</dbReference>
<proteinExistence type="predicted"/>
<accession>A0ABT5L6Z8</accession>
<name>A0ABT5L6Z8_9ALTE</name>
<evidence type="ECO:0000313" key="2">
    <source>
        <dbReference type="Proteomes" id="UP001218788"/>
    </source>
</evidence>
<dbReference type="EMBL" id="JAQQXP010000004">
    <property type="protein sequence ID" value="MDC8832801.1"/>
    <property type="molecule type" value="Genomic_DNA"/>
</dbReference>
<keyword evidence="2" id="KW-1185">Reference proteome</keyword>
<comment type="caution">
    <text evidence="1">The sequence shown here is derived from an EMBL/GenBank/DDBJ whole genome shotgun (WGS) entry which is preliminary data.</text>
</comment>
<protein>
    <submittedName>
        <fullName evidence="1">Uncharacterized protein</fullName>
    </submittedName>
</protein>
<evidence type="ECO:0000313" key="1">
    <source>
        <dbReference type="EMBL" id="MDC8832801.1"/>
    </source>
</evidence>
<reference evidence="1 2" key="1">
    <citation type="submission" date="2022-10" db="EMBL/GenBank/DDBJ databases">
        <title>Alteromonas sp. chi3 Genome sequencing.</title>
        <authorList>
            <person name="Park S."/>
        </authorList>
    </citation>
    <scope>NUCLEOTIDE SEQUENCE [LARGE SCALE GENOMIC DNA]</scope>
    <source>
        <strain evidence="2">chi3</strain>
    </source>
</reference>
<gene>
    <name evidence="1" type="ORF">OIK42_18775</name>
</gene>
<sequence length="112" mass="12340">MSKSRYNLPTSTSPKLHTAYPVGMLCTVAKACLGNPAGSVAVVYEAYQIGESHHGASLIFPNGNYDGFSDQCMEIFEVNPVRFERSCAEYKFRNVCNLAIDFSKGLFNKAFV</sequence>